<dbReference type="STRING" id="4577.A0A1D6Q7L4"/>
<evidence type="ECO:0000313" key="4">
    <source>
        <dbReference type="EMBL" id="AQK54453.1"/>
    </source>
</evidence>
<feature type="region of interest" description="Disordered" evidence="1">
    <location>
        <begin position="114"/>
        <end position="143"/>
    </location>
</feature>
<keyword evidence="2" id="KW-0472">Membrane</keyword>
<feature type="compositionally biased region" description="Basic and acidic residues" evidence="1">
    <location>
        <begin position="75"/>
        <end position="84"/>
    </location>
</feature>
<proteinExistence type="predicted"/>
<accession>A0A3L6EY27</accession>
<dbReference type="IntAct" id="A0A1D6Q7L4">
    <property type="interactions" value="11"/>
</dbReference>
<organism evidence="4">
    <name type="scientific">Zea mays</name>
    <name type="common">Maize</name>
    <dbReference type="NCBI Taxonomy" id="4577"/>
    <lineage>
        <taxon>Eukaryota</taxon>
        <taxon>Viridiplantae</taxon>
        <taxon>Streptophyta</taxon>
        <taxon>Embryophyta</taxon>
        <taxon>Tracheophyta</taxon>
        <taxon>Spermatophyta</taxon>
        <taxon>Magnoliopsida</taxon>
        <taxon>Liliopsida</taxon>
        <taxon>Poales</taxon>
        <taxon>Poaceae</taxon>
        <taxon>PACMAD clade</taxon>
        <taxon>Panicoideae</taxon>
        <taxon>Andropogonodae</taxon>
        <taxon>Andropogoneae</taxon>
        <taxon>Tripsacinae</taxon>
        <taxon>Zea</taxon>
    </lineage>
</organism>
<dbReference type="SMR" id="A0A1D6Q7L4"/>
<dbReference type="EMBL" id="CM000780">
    <property type="protein sequence ID" value="AQK54453.1"/>
    <property type="molecule type" value="Genomic_DNA"/>
</dbReference>
<feature type="region of interest" description="Disordered" evidence="1">
    <location>
        <begin position="64"/>
        <end position="95"/>
    </location>
</feature>
<dbReference type="PANTHER" id="PTHR39267:SF1">
    <property type="entry name" value="SURVIVAL MOTOR NEURON PROTEIN"/>
    <property type="match status" value="1"/>
</dbReference>
<dbReference type="Pfam" id="PF20636">
    <property type="entry name" value="SMN_G2-BD"/>
    <property type="match status" value="1"/>
</dbReference>
<dbReference type="InterPro" id="IPR049481">
    <property type="entry name" value="SMN_G2-BD"/>
</dbReference>
<feature type="compositionally biased region" description="Basic and acidic residues" evidence="1">
    <location>
        <begin position="13"/>
        <end position="39"/>
    </location>
</feature>
<dbReference type="InParanoid" id="A0A1D6Q7L4"/>
<accession>A0A1D6Q7L4</accession>
<sequence>MRLSVSLSSRGGAAEDTRPDRPRKEEKPAEGDRGQRDSEMGMGDELWDDSALVVAFDRAISTFNEMHCKSRRATPSKDAKKEHAAAPAAEEEPITAGAVDECREEDDNCDNAQTVEQQQPSDDRQTVEQASLQETDPGKETHVSEAKTLTADADGNLSSSQQTGEYNELLRQYYELEEKSRNILEQLQQTNSWNYQAPGYASTTQQQQVPVYSATAPDLHSSTTQSSCCNWNVPLVSVYCCSTGQPSGGSAYMPPTAGCSATLTCDQCPDANSAYPSVSNFMQVPTNVSINDDQVAKAAMKTAEGAFNFMRSTISGQPGAQRNESDTGKEESTDMGTNLNLDSDLAALLNSWYAAGFYTCRLQRYLVLVGLCINFFISLLTIIHTSQHLYLSLHFGWVPHAAIYEKFQTVECFGRLEF</sequence>
<dbReference type="PANTHER" id="PTHR39267">
    <property type="entry name" value="SURVIVAL MOTOR NEURON-LIKE PROTEIN 1"/>
    <property type="match status" value="1"/>
</dbReference>
<reference evidence="4" key="1">
    <citation type="submission" date="2015-12" db="EMBL/GenBank/DDBJ databases">
        <title>Update maize B73 reference genome by single molecule sequencing technologies.</title>
        <authorList>
            <consortium name="Maize Genome Sequencing Project"/>
            <person name="Ware D."/>
        </authorList>
    </citation>
    <scope>NUCLEOTIDE SEQUENCE</scope>
    <source>
        <tissue evidence="4">Seedling</tissue>
    </source>
</reference>
<dbReference type="ExpressionAtlas" id="A0A1D6Q7L4">
    <property type="expression patterns" value="baseline and differential"/>
</dbReference>
<feature type="region of interest" description="Disordered" evidence="1">
    <location>
        <begin position="313"/>
        <end position="335"/>
    </location>
</feature>
<keyword evidence="2" id="KW-0812">Transmembrane</keyword>
<keyword evidence="2" id="KW-1133">Transmembrane helix</keyword>
<evidence type="ECO:0000256" key="1">
    <source>
        <dbReference type="SAM" id="MobiDB-lite"/>
    </source>
</evidence>
<feature type="compositionally biased region" description="Basic and acidic residues" evidence="1">
    <location>
        <begin position="323"/>
        <end position="332"/>
    </location>
</feature>
<evidence type="ECO:0000259" key="3">
    <source>
        <dbReference type="Pfam" id="PF20636"/>
    </source>
</evidence>
<name>A0A1D6Q7L4_MAIZE</name>
<feature type="compositionally biased region" description="Polar residues" evidence="1">
    <location>
        <begin position="313"/>
        <end position="322"/>
    </location>
</feature>
<protein>
    <submittedName>
        <fullName evidence="4">Survival motor neuron protein</fullName>
    </submittedName>
</protein>
<feature type="domain" description="Survival Motor Neuron Gemin2-binding" evidence="3">
    <location>
        <begin position="41"/>
        <end position="67"/>
    </location>
</feature>
<dbReference type="AlphaFoldDB" id="A0A1D6Q7L4"/>
<gene>
    <name evidence="4" type="ORF">ZEAMMB73_Zm00001d051528</name>
</gene>
<dbReference type="FunCoup" id="A0A1D6Q7L4">
    <property type="interactions" value="3372"/>
</dbReference>
<feature type="region of interest" description="Disordered" evidence="1">
    <location>
        <begin position="1"/>
        <end position="45"/>
    </location>
</feature>
<feature type="transmembrane region" description="Helical" evidence="2">
    <location>
        <begin position="365"/>
        <end position="383"/>
    </location>
</feature>
<evidence type="ECO:0000256" key="2">
    <source>
        <dbReference type="SAM" id="Phobius"/>
    </source>
</evidence>
<dbReference type="InterPro" id="IPR040424">
    <property type="entry name" value="Smn1"/>
</dbReference>